<keyword evidence="3" id="KW-1185">Reference proteome</keyword>
<dbReference type="EMBL" id="QCYY01001373">
    <property type="protein sequence ID" value="ROT78478.1"/>
    <property type="molecule type" value="Genomic_DNA"/>
</dbReference>
<reference evidence="2 3" key="1">
    <citation type="submission" date="2018-04" db="EMBL/GenBank/DDBJ databases">
        <authorList>
            <person name="Zhang X."/>
            <person name="Yuan J."/>
            <person name="Li F."/>
            <person name="Xiang J."/>
        </authorList>
    </citation>
    <scope>NUCLEOTIDE SEQUENCE [LARGE SCALE GENOMIC DNA]</scope>
    <source>
        <tissue evidence="2">Muscle</tissue>
    </source>
</reference>
<evidence type="ECO:0000313" key="3">
    <source>
        <dbReference type="Proteomes" id="UP000283509"/>
    </source>
</evidence>
<evidence type="ECO:0000259" key="1">
    <source>
        <dbReference type="Pfam" id="PF00171"/>
    </source>
</evidence>
<organism evidence="2 3">
    <name type="scientific">Penaeus vannamei</name>
    <name type="common">Whiteleg shrimp</name>
    <name type="synonym">Litopenaeus vannamei</name>
    <dbReference type="NCBI Taxonomy" id="6689"/>
    <lineage>
        <taxon>Eukaryota</taxon>
        <taxon>Metazoa</taxon>
        <taxon>Ecdysozoa</taxon>
        <taxon>Arthropoda</taxon>
        <taxon>Crustacea</taxon>
        <taxon>Multicrustacea</taxon>
        <taxon>Malacostraca</taxon>
        <taxon>Eumalacostraca</taxon>
        <taxon>Eucarida</taxon>
        <taxon>Decapoda</taxon>
        <taxon>Dendrobranchiata</taxon>
        <taxon>Penaeoidea</taxon>
        <taxon>Penaeidae</taxon>
        <taxon>Penaeus</taxon>
    </lineage>
</organism>
<dbReference type="Gene3D" id="3.40.605.10">
    <property type="entry name" value="Aldehyde Dehydrogenase, Chain A, domain 1"/>
    <property type="match status" value="1"/>
</dbReference>
<dbReference type="Pfam" id="PF00171">
    <property type="entry name" value="Aldedh"/>
    <property type="match status" value="1"/>
</dbReference>
<accession>A0A423TPV3</accession>
<sequence length="112" mass="12349">MAGKVSAGAASEKTVAKIFETMEYGPAPEDGKIAQAWLDDHDRKFGHFINNQWVLPVGRKTYETKDPCQDTVLASTIQGTQEDVDQAVGAAKEAFQSWSSLSGHARARYLYR</sequence>
<name>A0A423TPV3_PENVA</name>
<protein>
    <submittedName>
        <fullName evidence="2">Putative aldehyde dehydrogenase 5, mitochondrial-like</fullName>
    </submittedName>
</protein>
<dbReference type="InterPro" id="IPR016162">
    <property type="entry name" value="Ald_DH_N"/>
</dbReference>
<feature type="domain" description="Aldehyde dehydrogenase" evidence="1">
    <location>
        <begin position="53"/>
        <end position="112"/>
    </location>
</feature>
<dbReference type="GO" id="GO:0016491">
    <property type="term" value="F:oxidoreductase activity"/>
    <property type="evidence" value="ECO:0007669"/>
    <property type="project" value="InterPro"/>
</dbReference>
<dbReference type="AlphaFoldDB" id="A0A423TPV3"/>
<dbReference type="PANTHER" id="PTHR11699">
    <property type="entry name" value="ALDEHYDE DEHYDROGENASE-RELATED"/>
    <property type="match status" value="1"/>
</dbReference>
<dbReference type="STRING" id="6689.A0A423TPV3"/>
<reference evidence="2 3" key="2">
    <citation type="submission" date="2019-01" db="EMBL/GenBank/DDBJ databases">
        <title>The decoding of complex shrimp genome reveals the adaptation for benthos swimmer, frequently molting mechanism and breeding impact on genome.</title>
        <authorList>
            <person name="Sun Y."/>
            <person name="Gao Y."/>
            <person name="Yu Y."/>
        </authorList>
    </citation>
    <scope>NUCLEOTIDE SEQUENCE [LARGE SCALE GENOMIC DNA]</scope>
    <source>
        <tissue evidence="2">Muscle</tissue>
    </source>
</reference>
<comment type="caution">
    <text evidence="2">The sequence shown here is derived from an EMBL/GenBank/DDBJ whole genome shotgun (WGS) entry which is preliminary data.</text>
</comment>
<dbReference type="SUPFAM" id="SSF53720">
    <property type="entry name" value="ALDH-like"/>
    <property type="match status" value="1"/>
</dbReference>
<dbReference type="InterPro" id="IPR015590">
    <property type="entry name" value="Aldehyde_DH_dom"/>
</dbReference>
<evidence type="ECO:0000313" key="2">
    <source>
        <dbReference type="EMBL" id="ROT78478.1"/>
    </source>
</evidence>
<dbReference type="InterPro" id="IPR016161">
    <property type="entry name" value="Ald_DH/histidinol_DH"/>
</dbReference>
<dbReference type="OrthoDB" id="310895at2759"/>
<gene>
    <name evidence="2" type="ORF">C7M84_002803</name>
</gene>
<proteinExistence type="predicted"/>
<dbReference type="Proteomes" id="UP000283509">
    <property type="component" value="Unassembled WGS sequence"/>
</dbReference>